<feature type="domain" description="FAD-binding PCMH-type" evidence="5">
    <location>
        <begin position="36"/>
        <end position="217"/>
    </location>
</feature>
<dbReference type="Gene3D" id="3.30.465.10">
    <property type="match status" value="1"/>
</dbReference>
<dbReference type="InterPro" id="IPR004113">
    <property type="entry name" value="FAD-bd_oxidored_4_C"/>
</dbReference>
<evidence type="ECO:0000313" key="6">
    <source>
        <dbReference type="EMBL" id="WAH35227.1"/>
    </source>
</evidence>
<evidence type="ECO:0000313" key="7">
    <source>
        <dbReference type="Proteomes" id="UP001164803"/>
    </source>
</evidence>
<protein>
    <submittedName>
        <fullName evidence="6">FAD-binding oxidoreductase</fullName>
    </submittedName>
</protein>
<evidence type="ECO:0000256" key="2">
    <source>
        <dbReference type="ARBA" id="ARBA00022630"/>
    </source>
</evidence>
<dbReference type="RefSeq" id="WP_268042258.1">
    <property type="nucleotide sequence ID" value="NZ_CP104064.1"/>
</dbReference>
<dbReference type="InterPro" id="IPR016166">
    <property type="entry name" value="FAD-bd_PCMH"/>
</dbReference>
<proteinExistence type="predicted"/>
<keyword evidence="7" id="KW-1185">Reference proteome</keyword>
<evidence type="ECO:0000259" key="5">
    <source>
        <dbReference type="PROSITE" id="PS51387"/>
    </source>
</evidence>
<keyword evidence="2" id="KW-0285">Flavoprotein</keyword>
<evidence type="ECO:0000256" key="3">
    <source>
        <dbReference type="ARBA" id="ARBA00022827"/>
    </source>
</evidence>
<dbReference type="PROSITE" id="PS51387">
    <property type="entry name" value="FAD_PCMH"/>
    <property type="match status" value="1"/>
</dbReference>
<gene>
    <name evidence="6" type="ORF">NZD86_12985</name>
</gene>
<dbReference type="SUPFAM" id="SSF56176">
    <property type="entry name" value="FAD-binding/transporter-associated domain-like"/>
    <property type="match status" value="1"/>
</dbReference>
<sequence length="439" mass="46834">MADQRVQDSSSVIARELSSLVGAQFVNIEPNAYETLDGRPNEVVVVEPNSEDEVARILQLAHASGWTVSPTGAGTQTGFGNVPNSVQLVVKSTRMNGILEYSPSDLVVTTQPGTPLCELQQVLRQHGQMFPIDPVCQPNATVGGILETGVTGPLRTMYGTLRDLTIGLRSVYPNGEVVKAGGKVVKNVAGYDMTKLFIGSLGTLVFVTEVTVKLRPLPVHTELCLLAGSADQVGRVTAQIIDSHLIPSRMEALHGAYEGLGDVGRWALAVESHENPTAAAYQSSALKRLADENGLTYQVLQGNDAEEFWQSYRSTAAATDLCVRYSVPPNRALALSNEALSFLPGTSKNAYFSVTPAAGVARVFASGMSVEDEVIFVTNLRTVVARYGGTVVIENGSVGLRQRVDAFGAAGSGFVIHQRIKEAIDPQHIMNPGRFLGGI</sequence>
<dbReference type="InterPro" id="IPR006094">
    <property type="entry name" value="Oxid_FAD_bind_N"/>
</dbReference>
<dbReference type="PANTHER" id="PTHR11748:SF103">
    <property type="entry name" value="GLYCOLATE OXIDASE SUBUNIT GLCE"/>
    <property type="match status" value="1"/>
</dbReference>
<dbReference type="PANTHER" id="PTHR11748">
    <property type="entry name" value="D-LACTATE DEHYDROGENASE"/>
    <property type="match status" value="1"/>
</dbReference>
<comment type="cofactor">
    <cofactor evidence="1">
        <name>FAD</name>
        <dbReference type="ChEBI" id="CHEBI:57692"/>
    </cofactor>
</comment>
<dbReference type="Proteomes" id="UP001164803">
    <property type="component" value="Chromosome"/>
</dbReference>
<name>A0ABY6YXT9_9BACL</name>
<dbReference type="EMBL" id="CP104064">
    <property type="protein sequence ID" value="WAH35227.1"/>
    <property type="molecule type" value="Genomic_DNA"/>
</dbReference>
<dbReference type="InterPro" id="IPR016164">
    <property type="entry name" value="FAD-linked_Oxase-like_C"/>
</dbReference>
<accession>A0ABY6YXT9</accession>
<dbReference type="Pfam" id="PF02913">
    <property type="entry name" value="FAD-oxidase_C"/>
    <property type="match status" value="1"/>
</dbReference>
<keyword evidence="4" id="KW-0560">Oxidoreductase</keyword>
<organism evidence="6 7">
    <name type="scientific">Alicyclobacillus dauci</name>
    <dbReference type="NCBI Taxonomy" id="1475485"/>
    <lineage>
        <taxon>Bacteria</taxon>
        <taxon>Bacillati</taxon>
        <taxon>Bacillota</taxon>
        <taxon>Bacilli</taxon>
        <taxon>Bacillales</taxon>
        <taxon>Alicyclobacillaceae</taxon>
        <taxon>Alicyclobacillus</taxon>
    </lineage>
</organism>
<dbReference type="InterPro" id="IPR016169">
    <property type="entry name" value="FAD-bd_PCMH_sub2"/>
</dbReference>
<dbReference type="Pfam" id="PF01565">
    <property type="entry name" value="FAD_binding_4"/>
    <property type="match status" value="1"/>
</dbReference>
<reference evidence="6" key="1">
    <citation type="submission" date="2022-08" db="EMBL/GenBank/DDBJ databases">
        <title>Alicyclobacillus dauci DSM2870, complete genome.</title>
        <authorList>
            <person name="Wang Q."/>
            <person name="Cai R."/>
            <person name="Wang Z."/>
        </authorList>
    </citation>
    <scope>NUCLEOTIDE SEQUENCE</scope>
    <source>
        <strain evidence="6">DSM 28700</strain>
    </source>
</reference>
<dbReference type="InterPro" id="IPR036318">
    <property type="entry name" value="FAD-bd_PCMH-like_sf"/>
</dbReference>
<evidence type="ECO:0000256" key="4">
    <source>
        <dbReference type="ARBA" id="ARBA00023002"/>
    </source>
</evidence>
<keyword evidence="3" id="KW-0274">FAD</keyword>
<evidence type="ECO:0000256" key="1">
    <source>
        <dbReference type="ARBA" id="ARBA00001974"/>
    </source>
</evidence>
<dbReference type="SUPFAM" id="SSF55103">
    <property type="entry name" value="FAD-linked oxidases, C-terminal domain"/>
    <property type="match status" value="1"/>
</dbReference>